<protein>
    <submittedName>
        <fullName evidence="3">Probable membrane protein YPO3302</fullName>
    </submittedName>
</protein>
<feature type="transmembrane region" description="Helical" evidence="1">
    <location>
        <begin position="112"/>
        <end position="129"/>
    </location>
</feature>
<keyword evidence="1" id="KW-0812">Transmembrane</keyword>
<keyword evidence="1" id="KW-1133">Transmembrane helix</keyword>
<feature type="domain" description="VTT" evidence="2">
    <location>
        <begin position="34"/>
        <end position="131"/>
    </location>
</feature>
<gene>
    <name evidence="3" type="ORF">MNB_SM-6-1346</name>
</gene>
<dbReference type="InterPro" id="IPR051311">
    <property type="entry name" value="DedA_domain"/>
</dbReference>
<dbReference type="PANTHER" id="PTHR42709">
    <property type="entry name" value="ALKALINE PHOSPHATASE LIKE PROTEIN"/>
    <property type="match status" value="1"/>
</dbReference>
<dbReference type="AlphaFoldDB" id="A0A1W1CS74"/>
<evidence type="ECO:0000256" key="1">
    <source>
        <dbReference type="SAM" id="Phobius"/>
    </source>
</evidence>
<organism evidence="3">
    <name type="scientific">hydrothermal vent metagenome</name>
    <dbReference type="NCBI Taxonomy" id="652676"/>
    <lineage>
        <taxon>unclassified sequences</taxon>
        <taxon>metagenomes</taxon>
        <taxon>ecological metagenomes</taxon>
    </lineage>
</organism>
<name>A0A1W1CS74_9ZZZZ</name>
<evidence type="ECO:0000313" key="3">
    <source>
        <dbReference type="EMBL" id="SFV68583.1"/>
    </source>
</evidence>
<dbReference type="EMBL" id="FPHK01000123">
    <property type="protein sequence ID" value="SFV68583.1"/>
    <property type="molecule type" value="Genomic_DNA"/>
</dbReference>
<keyword evidence="1" id="KW-0472">Membrane</keyword>
<feature type="transmembrane region" description="Helical" evidence="1">
    <location>
        <begin position="84"/>
        <end position="106"/>
    </location>
</feature>
<dbReference type="PANTHER" id="PTHR42709:SF4">
    <property type="entry name" value="INNER MEMBRANE PROTEIN YQAA"/>
    <property type="match status" value="1"/>
</dbReference>
<feature type="transmembrane region" description="Helical" evidence="1">
    <location>
        <begin position="38"/>
        <end position="63"/>
    </location>
</feature>
<sequence>MAELALFISAFLAATILPFSSEVAFVAALKSGMPFSSAMIAASSGNILAIIVNYYLGYFLYEATKRKLFHSKVGKKAFLLGHRYGYYALLLSWLPIIGDPLTIVAGLVRLKFVWFVIIAGVLRVLRYLVLGSFF</sequence>
<evidence type="ECO:0000259" key="2">
    <source>
        <dbReference type="Pfam" id="PF09335"/>
    </source>
</evidence>
<reference evidence="3" key="1">
    <citation type="submission" date="2016-10" db="EMBL/GenBank/DDBJ databases">
        <authorList>
            <person name="de Groot N.N."/>
        </authorList>
    </citation>
    <scope>NUCLEOTIDE SEQUENCE</scope>
</reference>
<accession>A0A1W1CS74</accession>
<dbReference type="InterPro" id="IPR032816">
    <property type="entry name" value="VTT_dom"/>
</dbReference>
<dbReference type="Pfam" id="PF09335">
    <property type="entry name" value="VTT_dom"/>
    <property type="match status" value="1"/>
</dbReference>
<proteinExistence type="predicted"/>